<feature type="region of interest" description="Disordered" evidence="1">
    <location>
        <begin position="137"/>
        <end position="157"/>
    </location>
</feature>
<sequence>AFSIIRELLVHLLALRSFIKINYFGFVFEIVDASDGRLTSQDNPSVTYRRPNPSEWTGEDFPSLQSTRPMTTSSHLATNESRSPQTPIQRLRESTTTLTEREINDTNNSVQNKRPIMGGSWVSRVANVNFTNKDRLTSEDFPSLTQSTNPSTGNPPTWVKSNASQLIQTPQTDTSNHFSFPTLGSNNHASVLENKSKVFKTPADDVIKKKTEPLTATTGLKNTKKLKPKNNSRTINNELDEHGGMTLRDDSKKVS</sequence>
<evidence type="ECO:0000313" key="3">
    <source>
        <dbReference type="Proteomes" id="UP000279833"/>
    </source>
</evidence>
<name>A0A183L434_9TREM</name>
<protein>
    <submittedName>
        <fullName evidence="2 4">Uncharacterized protein</fullName>
    </submittedName>
</protein>
<feature type="region of interest" description="Disordered" evidence="1">
    <location>
        <begin position="38"/>
        <end position="115"/>
    </location>
</feature>
<dbReference type="EMBL" id="UZAK01048326">
    <property type="protein sequence ID" value="VDP77687.1"/>
    <property type="molecule type" value="Genomic_DNA"/>
</dbReference>
<feature type="compositionally biased region" description="Polar residues" evidence="1">
    <location>
        <begin position="143"/>
        <end position="157"/>
    </location>
</feature>
<reference evidence="4" key="1">
    <citation type="submission" date="2016-06" db="UniProtKB">
        <authorList>
            <consortium name="WormBaseParasite"/>
        </authorList>
    </citation>
    <scope>IDENTIFICATION</scope>
</reference>
<accession>A0A183L434</accession>
<feature type="region of interest" description="Disordered" evidence="1">
    <location>
        <begin position="217"/>
        <end position="255"/>
    </location>
</feature>
<proteinExistence type="predicted"/>
<dbReference type="Proteomes" id="UP000279833">
    <property type="component" value="Unassembled WGS sequence"/>
</dbReference>
<feature type="compositionally biased region" description="Polar residues" evidence="1">
    <location>
        <begin position="63"/>
        <end position="88"/>
    </location>
</feature>
<dbReference type="AlphaFoldDB" id="A0A183L434"/>
<organism evidence="4">
    <name type="scientific">Schistosoma curassoni</name>
    <dbReference type="NCBI Taxonomy" id="6186"/>
    <lineage>
        <taxon>Eukaryota</taxon>
        <taxon>Metazoa</taxon>
        <taxon>Spiralia</taxon>
        <taxon>Lophotrochozoa</taxon>
        <taxon>Platyhelminthes</taxon>
        <taxon>Trematoda</taxon>
        <taxon>Digenea</taxon>
        <taxon>Strigeidida</taxon>
        <taxon>Schistosomatoidea</taxon>
        <taxon>Schistosomatidae</taxon>
        <taxon>Schistosoma</taxon>
    </lineage>
</organism>
<keyword evidence="3" id="KW-1185">Reference proteome</keyword>
<feature type="compositionally biased region" description="Basic and acidic residues" evidence="1">
    <location>
        <begin position="239"/>
        <end position="255"/>
    </location>
</feature>
<evidence type="ECO:0000313" key="2">
    <source>
        <dbReference type="EMBL" id="VDP77687.1"/>
    </source>
</evidence>
<dbReference type="WBParaSite" id="SCUD_0002209501-mRNA-1">
    <property type="protein sequence ID" value="SCUD_0002209501-mRNA-1"/>
    <property type="gene ID" value="SCUD_0002209501"/>
</dbReference>
<evidence type="ECO:0000313" key="4">
    <source>
        <dbReference type="WBParaSite" id="SCUD_0002209501-mRNA-1"/>
    </source>
</evidence>
<evidence type="ECO:0000256" key="1">
    <source>
        <dbReference type="SAM" id="MobiDB-lite"/>
    </source>
</evidence>
<reference evidence="2 3" key="2">
    <citation type="submission" date="2018-11" db="EMBL/GenBank/DDBJ databases">
        <authorList>
            <consortium name="Pathogen Informatics"/>
        </authorList>
    </citation>
    <scope>NUCLEOTIDE SEQUENCE [LARGE SCALE GENOMIC DNA]</scope>
    <source>
        <strain evidence="2">Dakar</strain>
        <strain evidence="3">Dakar, Senegal</strain>
    </source>
</reference>
<gene>
    <name evidence="2" type="ORF">SCUD_LOCUS22092</name>
</gene>